<gene>
    <name evidence="1" type="ORF">LX12_004242</name>
</gene>
<dbReference type="EMBL" id="JAMTCG010000011">
    <property type="protein sequence ID" value="MCP2163029.1"/>
    <property type="molecule type" value="Genomic_DNA"/>
</dbReference>
<name>A0ABT1H7Y5_9NOCA</name>
<dbReference type="Proteomes" id="UP001205740">
    <property type="component" value="Unassembled WGS sequence"/>
</dbReference>
<keyword evidence="2" id="KW-1185">Reference proteome</keyword>
<comment type="caution">
    <text evidence="1">The sequence shown here is derived from an EMBL/GenBank/DDBJ whole genome shotgun (WGS) entry which is preliminary data.</text>
</comment>
<sequence length="139" mass="15597">MFVAGSHELAVFVAAWGVVVTLTAWAEASPRRTVRRVPARVPRTRSWGPIFSDYPSPDLTPAEIKLADRAARRAAFEAKGSWTMTKRRAYGIYRAQSGDRFLDWPRWRRIYLSEYTKEGPLDPGSNGSGLGTPGTQYYS</sequence>
<evidence type="ECO:0000313" key="2">
    <source>
        <dbReference type="Proteomes" id="UP001205740"/>
    </source>
</evidence>
<organism evidence="1 2">
    <name type="scientific">Williamsia serinedens</name>
    <dbReference type="NCBI Taxonomy" id="391736"/>
    <lineage>
        <taxon>Bacteria</taxon>
        <taxon>Bacillati</taxon>
        <taxon>Actinomycetota</taxon>
        <taxon>Actinomycetes</taxon>
        <taxon>Mycobacteriales</taxon>
        <taxon>Nocardiaceae</taxon>
        <taxon>Williamsia</taxon>
    </lineage>
</organism>
<accession>A0ABT1H7Y5</accession>
<dbReference type="RefSeq" id="WP_253656600.1">
    <property type="nucleotide sequence ID" value="NZ_JAMTCG010000011.1"/>
</dbReference>
<proteinExistence type="predicted"/>
<protein>
    <submittedName>
        <fullName evidence="1">Uncharacterized protein</fullName>
    </submittedName>
</protein>
<evidence type="ECO:0000313" key="1">
    <source>
        <dbReference type="EMBL" id="MCP2163029.1"/>
    </source>
</evidence>
<reference evidence="1 2" key="1">
    <citation type="submission" date="2022-06" db="EMBL/GenBank/DDBJ databases">
        <title>Genomic Encyclopedia of Archaeal and Bacterial Type Strains, Phase II (KMG-II): from individual species to whole genera.</title>
        <authorList>
            <person name="Goeker M."/>
        </authorList>
    </citation>
    <scope>NUCLEOTIDE SEQUENCE [LARGE SCALE GENOMIC DNA]</scope>
    <source>
        <strain evidence="1 2">DSM 45037</strain>
    </source>
</reference>